<dbReference type="Proteomes" id="UP001279734">
    <property type="component" value="Unassembled WGS sequence"/>
</dbReference>
<dbReference type="EMBL" id="BSYO01000005">
    <property type="protein sequence ID" value="GMH04677.1"/>
    <property type="molecule type" value="Genomic_DNA"/>
</dbReference>
<reference evidence="1" key="1">
    <citation type="submission" date="2023-05" db="EMBL/GenBank/DDBJ databases">
        <title>Nepenthes gracilis genome sequencing.</title>
        <authorList>
            <person name="Fukushima K."/>
        </authorList>
    </citation>
    <scope>NUCLEOTIDE SEQUENCE</scope>
    <source>
        <strain evidence="1">SING2019-196</strain>
    </source>
</reference>
<comment type="caution">
    <text evidence="1">The sequence shown here is derived from an EMBL/GenBank/DDBJ whole genome shotgun (WGS) entry which is preliminary data.</text>
</comment>
<accession>A0AAD3XHE6</accession>
<keyword evidence="2" id="KW-1185">Reference proteome</keyword>
<sequence>MQCSVICAMTISARGFHMVKLDPKLEFDHEVYPLGLLPNAGMVRKQYCIACFGTFFSSQNEALQLRKLYNLELFHASYSFFLERIFHNCR</sequence>
<protein>
    <submittedName>
        <fullName evidence="1">Uncharacterized protein</fullName>
    </submittedName>
</protein>
<dbReference type="AlphaFoldDB" id="A0AAD3XHE6"/>
<proteinExistence type="predicted"/>
<evidence type="ECO:0000313" key="2">
    <source>
        <dbReference type="Proteomes" id="UP001279734"/>
    </source>
</evidence>
<evidence type="ECO:0000313" key="1">
    <source>
        <dbReference type="EMBL" id="GMH04677.1"/>
    </source>
</evidence>
<organism evidence="1 2">
    <name type="scientific">Nepenthes gracilis</name>
    <name type="common">Slender pitcher plant</name>
    <dbReference type="NCBI Taxonomy" id="150966"/>
    <lineage>
        <taxon>Eukaryota</taxon>
        <taxon>Viridiplantae</taxon>
        <taxon>Streptophyta</taxon>
        <taxon>Embryophyta</taxon>
        <taxon>Tracheophyta</taxon>
        <taxon>Spermatophyta</taxon>
        <taxon>Magnoliopsida</taxon>
        <taxon>eudicotyledons</taxon>
        <taxon>Gunneridae</taxon>
        <taxon>Pentapetalae</taxon>
        <taxon>Caryophyllales</taxon>
        <taxon>Nepenthaceae</taxon>
        <taxon>Nepenthes</taxon>
    </lineage>
</organism>
<gene>
    <name evidence="1" type="ORF">Nepgr_006517</name>
</gene>
<name>A0AAD3XHE6_NEPGR</name>